<gene>
    <name evidence="1" type="ORF">N7472_004399</name>
</gene>
<reference evidence="1" key="1">
    <citation type="submission" date="2022-11" db="EMBL/GenBank/DDBJ databases">
        <authorList>
            <person name="Petersen C."/>
        </authorList>
    </citation>
    <scope>NUCLEOTIDE SEQUENCE</scope>
    <source>
        <strain evidence="1">IBT 16849</strain>
    </source>
</reference>
<proteinExistence type="predicted"/>
<sequence>MVPRFQELAVDEGWMLFLPSAQQADHADGVACTALPAPGRSYNALHSQELADCRKMAWSAC</sequence>
<keyword evidence="2" id="KW-1185">Reference proteome</keyword>
<organism evidence="1 2">
    <name type="scientific">Penicillium cf. griseofulvum</name>
    <dbReference type="NCBI Taxonomy" id="2972120"/>
    <lineage>
        <taxon>Eukaryota</taxon>
        <taxon>Fungi</taxon>
        <taxon>Dikarya</taxon>
        <taxon>Ascomycota</taxon>
        <taxon>Pezizomycotina</taxon>
        <taxon>Eurotiomycetes</taxon>
        <taxon>Eurotiomycetidae</taxon>
        <taxon>Eurotiales</taxon>
        <taxon>Aspergillaceae</taxon>
        <taxon>Penicillium</taxon>
    </lineage>
</organism>
<dbReference type="Proteomes" id="UP001150879">
    <property type="component" value="Unassembled WGS sequence"/>
</dbReference>
<dbReference type="AlphaFoldDB" id="A0A9W9ME80"/>
<protein>
    <submittedName>
        <fullName evidence="1">Uncharacterized protein</fullName>
    </submittedName>
</protein>
<reference evidence="1" key="2">
    <citation type="journal article" date="2023" name="IMA Fungus">
        <title>Comparative genomic study of the Penicillium genus elucidates a diverse pangenome and 15 lateral gene transfer events.</title>
        <authorList>
            <person name="Petersen C."/>
            <person name="Sorensen T."/>
            <person name="Nielsen M.R."/>
            <person name="Sondergaard T.E."/>
            <person name="Sorensen J.L."/>
            <person name="Fitzpatrick D.A."/>
            <person name="Frisvad J.C."/>
            <person name="Nielsen K.L."/>
        </authorList>
    </citation>
    <scope>NUCLEOTIDE SEQUENCE</scope>
    <source>
        <strain evidence="1">IBT 16849</strain>
    </source>
</reference>
<accession>A0A9W9ME80</accession>
<dbReference type="EMBL" id="JAPQKP010000003">
    <property type="protein sequence ID" value="KAJ5199195.1"/>
    <property type="molecule type" value="Genomic_DNA"/>
</dbReference>
<evidence type="ECO:0000313" key="2">
    <source>
        <dbReference type="Proteomes" id="UP001150879"/>
    </source>
</evidence>
<dbReference type="OrthoDB" id="10460925at2759"/>
<comment type="caution">
    <text evidence="1">The sequence shown here is derived from an EMBL/GenBank/DDBJ whole genome shotgun (WGS) entry which is preliminary data.</text>
</comment>
<evidence type="ECO:0000313" key="1">
    <source>
        <dbReference type="EMBL" id="KAJ5199195.1"/>
    </source>
</evidence>
<name>A0A9W9ME80_9EURO</name>